<dbReference type="AlphaFoldDB" id="A0A5J6PZ20"/>
<dbReference type="KEGG" id="nzl:D0T92_05820"/>
<feature type="domain" description="Abortive phage infection protein C-terminal" evidence="1">
    <location>
        <begin position="266"/>
        <end position="558"/>
    </location>
</feature>
<gene>
    <name evidence="2" type="ORF">D0T92_05820</name>
</gene>
<dbReference type="Proteomes" id="UP000325713">
    <property type="component" value="Chromosome"/>
</dbReference>
<organism evidence="2 3">
    <name type="scientific">Neisseria zalophi</name>
    <dbReference type="NCBI Taxonomy" id="640030"/>
    <lineage>
        <taxon>Bacteria</taxon>
        <taxon>Pseudomonadati</taxon>
        <taxon>Pseudomonadota</taxon>
        <taxon>Betaproteobacteria</taxon>
        <taxon>Neisseriales</taxon>
        <taxon>Neisseriaceae</taxon>
        <taxon>Neisseria</taxon>
    </lineage>
</organism>
<evidence type="ECO:0000259" key="1">
    <source>
        <dbReference type="Pfam" id="PF10592"/>
    </source>
</evidence>
<keyword evidence="3" id="KW-1185">Reference proteome</keyword>
<proteinExistence type="predicted"/>
<dbReference type="OrthoDB" id="9806213at2"/>
<evidence type="ECO:0000313" key="2">
    <source>
        <dbReference type="EMBL" id="QEY26097.1"/>
    </source>
</evidence>
<sequence length="621" mass="73076">MIFKQRRYFMNKKYETLINILDRICLESPEKYKRYYPNSNDIEGRNQARSRAIIHLYLKVIFGILDFEEREYYITDGPYDGGIDAYYIDIENKKIYFIQSKFRINATNYETKEISLNELLSMDVDRITEGFEEDENKNKYNGKIQQLIRDIKNIDNIGRYSYEIIVLANITRFSNNQIRRITGGFPATVFDFNKTYTELLFPVVTGTFYNQSELSIYLNLANTTSSSAKINYSVKTEYENCDITVVFVPTEEIGKILYKYKNSILKYNPRCYLELQSNDVNKEIYNTIIYKETNEFALYNNGLTMLSDETSFNEKIGQQDKAQICITSPQIINGGQTAFTLSRIYEEMLLDKQPKDIFKNKEVLLKIITFGKDNNADQDRKIKLIESISRATNQQSQVSEADRRSNEQVQLYIQKEFFDKFGIYYERKKGEYSDGLKEKYINRKQIISREHLLRLAMACNGNAAQARRNSDKKIFEEKNFSQNLTASEDNIYKYYYAYLCYQYLNQIEKQHGTDQANYGFGLRYGKYAIISAIIIKKYLDNNSLESYTEDTLSILNEWLNFEQKISSLSTNSFYFYPLTIKEDQKAELYYNFDGYYKGKTLNSDIKNYFTSKKQAVACIKP</sequence>
<name>A0A5J6PZ20_9NEIS</name>
<dbReference type="Pfam" id="PF10592">
    <property type="entry name" value="AIPR"/>
    <property type="match status" value="1"/>
</dbReference>
<protein>
    <submittedName>
        <fullName evidence="2">AIPR protein</fullName>
    </submittedName>
</protein>
<evidence type="ECO:0000313" key="3">
    <source>
        <dbReference type="Proteomes" id="UP000325713"/>
    </source>
</evidence>
<dbReference type="EMBL" id="CP031700">
    <property type="protein sequence ID" value="QEY26097.1"/>
    <property type="molecule type" value="Genomic_DNA"/>
</dbReference>
<accession>A0A5J6PZ20</accession>
<dbReference type="InterPro" id="IPR018891">
    <property type="entry name" value="AIPR_C"/>
</dbReference>
<reference evidence="2 3" key="1">
    <citation type="submission" date="2018-08" db="EMBL/GenBank/DDBJ databases">
        <title>Neisseria zalophi ATCC BAA-2455 complete genome.</title>
        <authorList>
            <person name="Veseli I.A."/>
            <person name="Buttler R."/>
            <person name="Mascarenhas dos Santos A.C."/>
            <person name="Pombert J.-F."/>
        </authorList>
    </citation>
    <scope>NUCLEOTIDE SEQUENCE [LARGE SCALE GENOMIC DNA]</scope>
    <source>
        <strain evidence="2 3">ATCC BAA-2455</strain>
    </source>
</reference>